<comment type="caution">
    <text evidence="9">The sequence shown here is derived from an EMBL/GenBank/DDBJ whole genome shotgun (WGS) entry which is preliminary data.</text>
</comment>
<evidence type="ECO:0000313" key="10">
    <source>
        <dbReference type="Proteomes" id="UP000077098"/>
    </source>
</evidence>
<dbReference type="EMBL" id="LXPS01000033">
    <property type="protein sequence ID" value="OAE42016.1"/>
    <property type="molecule type" value="Genomic_DNA"/>
</dbReference>
<protein>
    <submittedName>
        <fullName evidence="9">Sugar transporter</fullName>
    </submittedName>
</protein>
<evidence type="ECO:0000256" key="7">
    <source>
        <dbReference type="SAM" id="MobiDB-lite"/>
    </source>
</evidence>
<dbReference type="AlphaFoldDB" id="A0A176X6B8"/>
<keyword evidence="9" id="KW-0813">Transport</keyword>
<evidence type="ECO:0000256" key="4">
    <source>
        <dbReference type="ARBA" id="ARBA00022692"/>
    </source>
</evidence>
<sequence length="503" mass="54400">MHKVRRAFFMAMLEQHLGIAINFALIAIVSRLLSPAEVGFAVIGYGVTSVIFAFREFVSSDFLIQLDVVERDDINTSLTLLLLVSGFLGIILYLCGPYLANFYHQPGLQHYLIVAIAAVMAESLGMPAFSMLRRRLAFGTIARVRTIGLVVMAVVTIFTASKGGGFVSFALGLLVGNSVASALAAYADPAQRKARLSLKSWRRMAEFGRFRGASTIVDKLYESLPQLVLGFAMTPTAVAIYNRANTVCSIPDRIFLSAIFSFAFPALAAEVREGGDVRRSYLRALSYITVLYWPSLIMVAILADPIVRLALGDQWLAAVAITRILALASIFWFPMVLTTPLLIALNANREAFLGNFVCRSVSAIVLCSASFFGLTAVALSQFVTLPFQMLVAFYLVRRHAHFKLPELFAAIGPSAAVTLAAIAGPLAISASIRFRFDYSLGQAGSAILLSVAGWAACLLLLRHPLVSEIRSTLHAFAGRPRRNSRPPAPASISDTVVSAAAEP</sequence>
<dbReference type="Pfam" id="PF13440">
    <property type="entry name" value="Polysacc_synt_3"/>
    <property type="match status" value="1"/>
</dbReference>
<evidence type="ECO:0000256" key="3">
    <source>
        <dbReference type="ARBA" id="ARBA00022475"/>
    </source>
</evidence>
<feature type="transmembrane region" description="Helical" evidence="8">
    <location>
        <begin position="378"/>
        <end position="396"/>
    </location>
</feature>
<name>A0A176X6B8_AGRTU</name>
<feature type="transmembrane region" description="Helical" evidence="8">
    <location>
        <begin position="440"/>
        <end position="461"/>
    </location>
</feature>
<feature type="transmembrane region" description="Helical" evidence="8">
    <location>
        <begin position="144"/>
        <end position="160"/>
    </location>
</feature>
<evidence type="ECO:0000313" key="9">
    <source>
        <dbReference type="EMBL" id="OAE42016.1"/>
    </source>
</evidence>
<feature type="transmembrane region" description="Helical" evidence="8">
    <location>
        <begin position="38"/>
        <end position="58"/>
    </location>
</feature>
<keyword evidence="4 8" id="KW-0812">Transmembrane</keyword>
<evidence type="ECO:0000256" key="5">
    <source>
        <dbReference type="ARBA" id="ARBA00022989"/>
    </source>
</evidence>
<feature type="transmembrane region" description="Helical" evidence="8">
    <location>
        <begin position="166"/>
        <end position="187"/>
    </location>
</feature>
<feature type="transmembrane region" description="Helical" evidence="8">
    <location>
        <begin position="7"/>
        <end position="32"/>
    </location>
</feature>
<feature type="transmembrane region" description="Helical" evidence="8">
    <location>
        <begin position="315"/>
        <end position="345"/>
    </location>
</feature>
<reference evidence="9 10" key="1">
    <citation type="submission" date="2016-05" db="EMBL/GenBank/DDBJ databases">
        <authorList>
            <person name="Lavstsen T."/>
            <person name="Jespersen J.S."/>
        </authorList>
    </citation>
    <scope>NUCLEOTIDE SEQUENCE [LARGE SCALE GENOMIC DNA]</scope>
    <source>
        <strain evidence="9 10">KCJ1736</strain>
    </source>
</reference>
<evidence type="ECO:0000256" key="1">
    <source>
        <dbReference type="ARBA" id="ARBA00004651"/>
    </source>
</evidence>
<keyword evidence="9" id="KW-0762">Sugar transport</keyword>
<evidence type="ECO:0000256" key="2">
    <source>
        <dbReference type="ARBA" id="ARBA00007430"/>
    </source>
</evidence>
<dbReference type="InterPro" id="IPR050833">
    <property type="entry name" value="Poly_Biosynth_Transport"/>
</dbReference>
<proteinExistence type="inferred from homology"/>
<dbReference type="GO" id="GO:0005886">
    <property type="term" value="C:plasma membrane"/>
    <property type="evidence" value="ECO:0007669"/>
    <property type="project" value="UniProtKB-SubCell"/>
</dbReference>
<feature type="transmembrane region" description="Helical" evidence="8">
    <location>
        <begin position="352"/>
        <end position="372"/>
    </location>
</feature>
<dbReference type="Proteomes" id="UP000077098">
    <property type="component" value="Unassembled WGS sequence"/>
</dbReference>
<evidence type="ECO:0000256" key="8">
    <source>
        <dbReference type="SAM" id="Phobius"/>
    </source>
</evidence>
<dbReference type="RefSeq" id="WP_063950120.1">
    <property type="nucleotide sequence ID" value="NZ_CP072309.1"/>
</dbReference>
<feature type="transmembrane region" description="Helical" evidence="8">
    <location>
        <begin position="78"/>
        <end position="99"/>
    </location>
</feature>
<keyword evidence="3" id="KW-1003">Cell membrane</keyword>
<gene>
    <name evidence="9" type="ORF">A7J57_02935</name>
</gene>
<feature type="region of interest" description="Disordered" evidence="7">
    <location>
        <begin position="478"/>
        <end position="503"/>
    </location>
</feature>
<comment type="subcellular location">
    <subcellularLocation>
        <location evidence="1">Cell membrane</location>
        <topology evidence="1">Multi-pass membrane protein</topology>
    </subcellularLocation>
</comment>
<accession>A0A176X6B8</accession>
<organism evidence="9 10">
    <name type="scientific">Agrobacterium tumefaciens</name>
    <dbReference type="NCBI Taxonomy" id="358"/>
    <lineage>
        <taxon>Bacteria</taxon>
        <taxon>Pseudomonadati</taxon>
        <taxon>Pseudomonadota</taxon>
        <taxon>Alphaproteobacteria</taxon>
        <taxon>Hyphomicrobiales</taxon>
        <taxon>Rhizobiaceae</taxon>
        <taxon>Rhizobium/Agrobacterium group</taxon>
        <taxon>Agrobacterium</taxon>
        <taxon>Agrobacterium tumefaciens complex</taxon>
    </lineage>
</organism>
<keyword evidence="5 8" id="KW-1133">Transmembrane helix</keyword>
<feature type="transmembrane region" description="Helical" evidence="8">
    <location>
        <begin position="408"/>
        <end position="428"/>
    </location>
</feature>
<keyword evidence="6 8" id="KW-0472">Membrane</keyword>
<dbReference type="PANTHER" id="PTHR30250">
    <property type="entry name" value="PST FAMILY PREDICTED COLANIC ACID TRANSPORTER"/>
    <property type="match status" value="1"/>
</dbReference>
<feature type="transmembrane region" description="Helical" evidence="8">
    <location>
        <begin position="284"/>
        <end position="303"/>
    </location>
</feature>
<comment type="similarity">
    <text evidence="2">Belongs to the polysaccharide synthase family.</text>
</comment>
<dbReference type="PANTHER" id="PTHR30250:SF10">
    <property type="entry name" value="LIPOPOLYSACCHARIDE BIOSYNTHESIS PROTEIN WZXC"/>
    <property type="match status" value="1"/>
</dbReference>
<feature type="transmembrane region" description="Helical" evidence="8">
    <location>
        <begin position="111"/>
        <end position="132"/>
    </location>
</feature>
<evidence type="ECO:0000256" key="6">
    <source>
        <dbReference type="ARBA" id="ARBA00023136"/>
    </source>
</evidence>